<dbReference type="InterPro" id="IPR018839">
    <property type="entry name" value="Tscrpt-silencing_Clr2_C"/>
</dbReference>
<dbReference type="GO" id="GO:0070824">
    <property type="term" value="C:SHREC complex"/>
    <property type="evidence" value="ECO:0007669"/>
    <property type="project" value="InterPro"/>
</dbReference>
<dbReference type="Proteomes" id="UP000193240">
    <property type="component" value="Unassembled WGS sequence"/>
</dbReference>
<dbReference type="OMA" id="AMTVMSS"/>
<feature type="compositionally biased region" description="Basic residues" evidence="1">
    <location>
        <begin position="722"/>
        <end position="733"/>
    </location>
</feature>
<dbReference type="EMBL" id="KZ107839">
    <property type="protein sequence ID" value="OSS52942.1"/>
    <property type="molecule type" value="Genomic_DNA"/>
</dbReference>
<evidence type="ECO:0000259" key="3">
    <source>
        <dbReference type="Pfam" id="PF16761"/>
    </source>
</evidence>
<feature type="domain" description="Cryptic loci regulator 2 C-terminal" evidence="2">
    <location>
        <begin position="401"/>
        <end position="521"/>
    </location>
</feature>
<feature type="region of interest" description="Disordered" evidence="1">
    <location>
        <begin position="176"/>
        <end position="196"/>
    </location>
</feature>
<dbReference type="InterPro" id="IPR038986">
    <property type="entry name" value="Clr2"/>
</dbReference>
<feature type="region of interest" description="Disordered" evidence="1">
    <location>
        <begin position="643"/>
        <end position="733"/>
    </location>
</feature>
<evidence type="ECO:0000259" key="2">
    <source>
        <dbReference type="Pfam" id="PF10383"/>
    </source>
</evidence>
<feature type="domain" description="Cryptic loci regulator 2 N-terminal" evidence="3">
    <location>
        <begin position="58"/>
        <end position="121"/>
    </location>
</feature>
<dbReference type="InterPro" id="IPR031915">
    <property type="entry name" value="Clr2_N"/>
</dbReference>
<evidence type="ECO:0008006" key="6">
    <source>
        <dbReference type="Google" id="ProtNLM"/>
    </source>
</evidence>
<dbReference type="GO" id="GO:0031934">
    <property type="term" value="C:mating-type region heterochromatin"/>
    <property type="evidence" value="ECO:0007669"/>
    <property type="project" value="TreeGrafter"/>
</dbReference>
<keyword evidence="5" id="KW-1185">Reference proteome</keyword>
<dbReference type="GO" id="GO:0033553">
    <property type="term" value="C:rDNA heterochromatin"/>
    <property type="evidence" value="ECO:0007669"/>
    <property type="project" value="TreeGrafter"/>
</dbReference>
<dbReference type="PANTHER" id="PTHR38046:SF1">
    <property type="entry name" value="CRYPTIC LOCI REGULATOR 2"/>
    <property type="match status" value="1"/>
</dbReference>
<protein>
    <recommendedName>
        <fullName evidence="6">Cryptic loci regulator 2 N-terminal domain-containing protein</fullName>
    </recommendedName>
</protein>
<dbReference type="PANTHER" id="PTHR38046">
    <property type="entry name" value="CRYPTIC LOCI REGULATOR 2"/>
    <property type="match status" value="1"/>
</dbReference>
<dbReference type="InParanoid" id="A0A1Y2MAA1"/>
<dbReference type="GO" id="GO:0030466">
    <property type="term" value="P:silent mating-type cassette heterochromatin formation"/>
    <property type="evidence" value="ECO:0007669"/>
    <property type="project" value="TreeGrafter"/>
</dbReference>
<feature type="compositionally biased region" description="Low complexity" evidence="1">
    <location>
        <begin position="136"/>
        <end position="156"/>
    </location>
</feature>
<organism evidence="4 5">
    <name type="scientific">Epicoccum nigrum</name>
    <name type="common">Soil fungus</name>
    <name type="synonym">Epicoccum purpurascens</name>
    <dbReference type="NCBI Taxonomy" id="105696"/>
    <lineage>
        <taxon>Eukaryota</taxon>
        <taxon>Fungi</taxon>
        <taxon>Dikarya</taxon>
        <taxon>Ascomycota</taxon>
        <taxon>Pezizomycotina</taxon>
        <taxon>Dothideomycetes</taxon>
        <taxon>Pleosporomycetidae</taxon>
        <taxon>Pleosporales</taxon>
        <taxon>Pleosporineae</taxon>
        <taxon>Didymellaceae</taxon>
        <taxon>Epicoccum</taxon>
    </lineage>
</organism>
<sequence length="733" mass="81605">MASSRRIVVQLREGTDGDATHTPNAGRYQQLDPPTLYLEKLGDQWMQSRGEAKSGVKYILAGLPAGYTLWERPRPNNPSHLDRYLFGHPSRKTFDSPNRFFVHFKHLMDHGDSIGCECTICSGSSGVLLKKPTKLPGAGSASSTSSSRPTSSNGPAVIPSPLAPLKVSTQVPLKSARPLGRPKLMGPGMDASRVDEEGTPDVWRNLINKLRRYGRTDEVIEQPFSMDWRAEQDLLPEHLGKIEKSPQWIPRVGDIVLFVRTLPDNVHIIRHPIKGDYRMYNDSTKLWLERPAWEAGLVGQAPTKIITIEDLCTNSDKEGTITNSHVRVEPLPDVNSSDKSISKRHKYVHVRQIRPFVLWKHLLNQVTEWHPTIKNALAVTSVFSLTDKHRFKGTWPEALIYCRGMYIGHDMLAVGDTVRLSPIAAYDQTACEDILVIKTIRLKLYNLDQASENDWDEGRPYNSTVWVHGTAFTSNPDRMNKEWLSDACPPAPAHDYGEWYPLHPANKELAVPFCRIIGRLHERDAMKIWLDTRSRDDALLLDAGRAALTEARLFSQAHNKRIAREPPGTNWFWGEHRAHSLDLHTINGLDVAAHDPLRDPKDWRRKLKALPEMGDNKVLPAAAAKPGGAAGLARRNLRGFMAPAPSDLPVRPQASAAGPLRSASVSSDASTLGAGEGSANQVGRKRPAQVMELSSEDEESEDEVNKEIKQTMRVVSDGGKAAAKKPRVKVVVE</sequence>
<name>A0A1Y2MAA1_EPING</name>
<evidence type="ECO:0000313" key="4">
    <source>
        <dbReference type="EMBL" id="OSS52942.1"/>
    </source>
</evidence>
<reference evidence="4 5" key="1">
    <citation type="journal article" date="2017" name="Genome Announc.">
        <title>Genome sequence of the saprophytic ascomycete Epicoccum nigrum ICMP 19927 strain isolated from New Zealand.</title>
        <authorList>
            <person name="Fokin M."/>
            <person name="Fleetwood D."/>
            <person name="Weir B.S."/>
            <person name="Villas-Boas S.G."/>
        </authorList>
    </citation>
    <scope>NUCLEOTIDE SEQUENCE [LARGE SCALE GENOMIC DNA]</scope>
    <source>
        <strain evidence="4 5">ICMP 19927</strain>
    </source>
</reference>
<evidence type="ECO:0000313" key="5">
    <source>
        <dbReference type="Proteomes" id="UP000193240"/>
    </source>
</evidence>
<accession>A0A1Y2MAA1</accession>
<dbReference type="Pfam" id="PF16761">
    <property type="entry name" value="Clr2_transil"/>
    <property type="match status" value="1"/>
</dbReference>
<dbReference type="STRING" id="105696.A0A1Y2MAA1"/>
<dbReference type="Pfam" id="PF10383">
    <property type="entry name" value="Clr2"/>
    <property type="match status" value="1"/>
</dbReference>
<dbReference type="AlphaFoldDB" id="A0A1Y2MAA1"/>
<feature type="region of interest" description="Disordered" evidence="1">
    <location>
        <begin position="134"/>
        <end position="162"/>
    </location>
</feature>
<proteinExistence type="predicted"/>
<gene>
    <name evidence="4" type="ORF">B5807_01906</name>
</gene>
<evidence type="ECO:0000256" key="1">
    <source>
        <dbReference type="SAM" id="MobiDB-lite"/>
    </source>
</evidence>